<dbReference type="InterPro" id="IPR035278">
    <property type="entry name" value="DUF5355"/>
</dbReference>
<organism evidence="1 2">
    <name type="scientific">Candida verbasci</name>
    <dbReference type="NCBI Taxonomy" id="1227364"/>
    <lineage>
        <taxon>Eukaryota</taxon>
        <taxon>Fungi</taxon>
        <taxon>Dikarya</taxon>
        <taxon>Ascomycota</taxon>
        <taxon>Saccharomycotina</taxon>
        <taxon>Pichiomycetes</taxon>
        <taxon>Debaryomycetaceae</taxon>
        <taxon>Candida/Lodderomyces clade</taxon>
        <taxon>Candida</taxon>
    </lineage>
</organism>
<keyword evidence="2" id="KW-1185">Reference proteome</keyword>
<sequence>MIILPNTPPLPYHISNNINGLSIDLLNIRSSLYSLNLSNYNESINFVLNLELYLQHIIKFKDTNNIDLSNIIIGDSIPWSNLIYKSNEKKFNKLKSLKKTSDKDDNIDVKGWSLFNELQMVLISLSLTYIRIGSEITNSIICKEIEEQDIIKSYDNSWKLIMNYYKKSISLMLYGQQLEENSNCENFIIQNLNFTLIQKIGDISIQLTILSKYCWYNRVEFKLNEKLLLEKNTILFAKVAIYIINELKTVKNVISNMINESSDNVNLNTNGWINYLSIVEKYANAYGGFFLSIQFYKENKIGNSIGLVQYSLLNLQSKKMDLKANNNNNNNNNLLNKFKSKFNDKRNEHILSKLDSISTLNIDKSIFKEKSEIILNDVFNLFDILIKLNLKFTKENNTLHFDNVIHYNEVNNDSKWPIGCKIPITSIKPFDPNNTNDDDEQLDLYSGKGAYY</sequence>
<dbReference type="Proteomes" id="UP001152885">
    <property type="component" value="Unassembled WGS sequence"/>
</dbReference>
<comment type="caution">
    <text evidence="1">The sequence shown here is derived from an EMBL/GenBank/DDBJ whole genome shotgun (WGS) entry which is preliminary data.</text>
</comment>
<protein>
    <submittedName>
        <fullName evidence="1">Uncharacterized protein</fullName>
    </submittedName>
</protein>
<dbReference type="OrthoDB" id="3980807at2759"/>
<accession>A0A9W4U160</accession>
<gene>
    <name evidence="1" type="ORF">CANVERA_P4032</name>
</gene>
<evidence type="ECO:0000313" key="2">
    <source>
        <dbReference type="Proteomes" id="UP001152885"/>
    </source>
</evidence>
<dbReference type="EMBL" id="CANTUO010000004">
    <property type="protein sequence ID" value="CAI5759520.1"/>
    <property type="molecule type" value="Genomic_DNA"/>
</dbReference>
<evidence type="ECO:0000313" key="1">
    <source>
        <dbReference type="EMBL" id="CAI5759520.1"/>
    </source>
</evidence>
<dbReference type="Pfam" id="PF17306">
    <property type="entry name" value="DUF5355"/>
    <property type="match status" value="1"/>
</dbReference>
<dbReference type="AlphaFoldDB" id="A0A9W4U160"/>
<dbReference type="InterPro" id="IPR038499">
    <property type="entry name" value="BRO1_sf"/>
</dbReference>
<proteinExistence type="predicted"/>
<name>A0A9W4U160_9ASCO</name>
<reference evidence="1" key="1">
    <citation type="submission" date="2022-12" db="EMBL/GenBank/DDBJ databases">
        <authorList>
            <person name="Brejova B."/>
        </authorList>
    </citation>
    <scope>NUCLEOTIDE SEQUENCE</scope>
</reference>
<dbReference type="Gene3D" id="1.25.40.280">
    <property type="entry name" value="alix/aip1 like domains"/>
    <property type="match status" value="1"/>
</dbReference>